<organism evidence="2 3">
    <name type="scientific">Sporocytophaga myxococcoides</name>
    <dbReference type="NCBI Taxonomy" id="153721"/>
    <lineage>
        <taxon>Bacteria</taxon>
        <taxon>Pseudomonadati</taxon>
        <taxon>Bacteroidota</taxon>
        <taxon>Cytophagia</taxon>
        <taxon>Cytophagales</taxon>
        <taxon>Cytophagaceae</taxon>
        <taxon>Sporocytophaga</taxon>
    </lineage>
</organism>
<dbReference type="STRING" id="153721.MYP_4254"/>
<keyword evidence="1" id="KW-1133">Transmembrane helix</keyword>
<dbReference type="Gene3D" id="3.40.50.360">
    <property type="match status" value="1"/>
</dbReference>
<protein>
    <recommendedName>
        <fullName evidence="4">Dialkylrecorsinol condensing enzyme DarA</fullName>
    </recommendedName>
</protein>
<dbReference type="SUPFAM" id="SSF52218">
    <property type="entry name" value="Flavoproteins"/>
    <property type="match status" value="1"/>
</dbReference>
<gene>
    <name evidence="2" type="ORF">MYP_4254</name>
</gene>
<name>A0A098LKL1_9BACT</name>
<evidence type="ECO:0000313" key="2">
    <source>
        <dbReference type="EMBL" id="GAL87024.1"/>
    </source>
</evidence>
<dbReference type="InterPro" id="IPR029039">
    <property type="entry name" value="Flavoprotein-like_sf"/>
</dbReference>
<proteinExistence type="predicted"/>
<keyword evidence="1" id="KW-0472">Membrane</keyword>
<feature type="transmembrane region" description="Helical" evidence="1">
    <location>
        <begin position="261"/>
        <end position="282"/>
    </location>
</feature>
<dbReference type="AlphaFoldDB" id="A0A098LKL1"/>
<sequence>MKKVLVLWYSQTGQLTAVVKSVCSGMNKKDVEFTFEQLQPENDYNFPWSADEFLDVFPETVHQEGIKMKSLQVQNSDFDLIIFGYQPWYLSPSLPACSFLQSEEAKRILNGKPVITVIACRNMWISGQEKAKAYIKAAGGNLVGNIALFDKSHNLVSLVTIIGWLMKGKKSSYWGFLPASGVSEADIRGASAYGEIIYKYLSGNQLENLQDSLVKAGAVEIKQPLMTMEMTGSKIFKIWAKAISKLGRSGNPKRKAALSFFLYYLIFVIIIGTPIMFVIANIKRLLLWGPMKKKVAYFSGVK</sequence>
<comment type="caution">
    <text evidence="2">The sequence shown here is derived from an EMBL/GenBank/DDBJ whole genome shotgun (WGS) entry which is preliminary data.</text>
</comment>
<evidence type="ECO:0000313" key="3">
    <source>
        <dbReference type="Proteomes" id="UP000030185"/>
    </source>
</evidence>
<dbReference type="RefSeq" id="WP_045467646.1">
    <property type="nucleotide sequence ID" value="NZ_BBLT01000010.1"/>
</dbReference>
<dbReference type="OrthoDB" id="4547866at2"/>
<dbReference type="eggNOG" id="COG0716">
    <property type="taxonomic scope" value="Bacteria"/>
</dbReference>
<keyword evidence="1" id="KW-0812">Transmembrane</keyword>
<reference evidence="2 3" key="1">
    <citation type="submission" date="2014-09" db="EMBL/GenBank/DDBJ databases">
        <title>Sporocytophaga myxococcoides PG-01 genome sequencing.</title>
        <authorList>
            <person name="Liu L."/>
            <person name="Gao P.J."/>
            <person name="Chen G.J."/>
            <person name="Wang L.S."/>
        </authorList>
    </citation>
    <scope>NUCLEOTIDE SEQUENCE [LARGE SCALE GENOMIC DNA]</scope>
    <source>
        <strain evidence="2 3">PG-01</strain>
    </source>
</reference>
<dbReference type="EMBL" id="BBLT01000010">
    <property type="protein sequence ID" value="GAL87024.1"/>
    <property type="molecule type" value="Genomic_DNA"/>
</dbReference>
<evidence type="ECO:0008006" key="4">
    <source>
        <dbReference type="Google" id="ProtNLM"/>
    </source>
</evidence>
<dbReference type="Proteomes" id="UP000030185">
    <property type="component" value="Unassembled WGS sequence"/>
</dbReference>
<evidence type="ECO:0000256" key="1">
    <source>
        <dbReference type="SAM" id="Phobius"/>
    </source>
</evidence>
<keyword evidence="3" id="KW-1185">Reference proteome</keyword>
<accession>A0A098LKL1</accession>